<sequence>MCLLVAGLARLAGLEADEVLLRFGQSIDIRMLFKEGVVTQIKRAYESSVCHANAVSPVYRVGGCRFTV</sequence>
<evidence type="ECO:0000313" key="2">
    <source>
        <dbReference type="Proteomes" id="UP000324282"/>
    </source>
</evidence>
<gene>
    <name evidence="1" type="ORF">A9A72_122614</name>
</gene>
<organism evidence="1 2">
    <name type="scientific">Stutzerimonas stutzeri</name>
    <name type="common">Pseudomonas stutzeri</name>
    <dbReference type="NCBI Taxonomy" id="316"/>
    <lineage>
        <taxon>Bacteria</taxon>
        <taxon>Pseudomonadati</taxon>
        <taxon>Pseudomonadota</taxon>
        <taxon>Gammaproteobacteria</taxon>
        <taxon>Pseudomonadales</taxon>
        <taxon>Pseudomonadaceae</taxon>
        <taxon>Stutzerimonas</taxon>
    </lineage>
</organism>
<proteinExistence type="predicted"/>
<reference evidence="1 2" key="1">
    <citation type="submission" date="2019-07" db="EMBL/GenBank/DDBJ databases">
        <title>Deep subsurface shale carbon reservoir microbial communities from Ohio and West Virginia, USA.</title>
        <authorList>
            <person name="Wrighton K."/>
        </authorList>
    </citation>
    <scope>NUCLEOTIDE SEQUENCE [LARGE SCALE GENOMIC DNA]</scope>
    <source>
        <strain evidence="1 2">NP_8Ht</strain>
    </source>
</reference>
<evidence type="ECO:0000313" key="1">
    <source>
        <dbReference type="EMBL" id="TYP65478.1"/>
    </source>
</evidence>
<dbReference type="EMBL" id="VNHQ01000012">
    <property type="protein sequence ID" value="TYP65478.1"/>
    <property type="molecule type" value="Genomic_DNA"/>
</dbReference>
<dbReference type="Proteomes" id="UP000324282">
    <property type="component" value="Unassembled WGS sequence"/>
</dbReference>
<name>A0A5S5BGE0_STUST</name>
<comment type="caution">
    <text evidence="1">The sequence shown here is derived from an EMBL/GenBank/DDBJ whole genome shotgun (WGS) entry which is preliminary data.</text>
</comment>
<protein>
    <submittedName>
        <fullName evidence="1">Uncharacterized protein</fullName>
    </submittedName>
</protein>
<accession>A0A5S5BGE0</accession>
<dbReference type="AlphaFoldDB" id="A0A5S5BGE0"/>